<gene>
    <name evidence="1" type="ORF">RC74_18610</name>
</gene>
<evidence type="ECO:0000313" key="1">
    <source>
        <dbReference type="EMBL" id="AML52999.1"/>
    </source>
</evidence>
<accession>A0A126V5L1</accession>
<keyword evidence="2" id="KW-1185">Reference proteome</keyword>
<evidence type="ECO:0000313" key="2">
    <source>
        <dbReference type="Proteomes" id="UP000070371"/>
    </source>
</evidence>
<protein>
    <submittedName>
        <fullName evidence="1">Uncharacterized protein</fullName>
    </submittedName>
</protein>
<dbReference type="STRING" id="1579316.RC74_18610"/>
<proteinExistence type="predicted"/>
<dbReference type="EMBL" id="CP014327">
    <property type="protein sequence ID" value="AML52999.1"/>
    <property type="molecule type" value="Genomic_DNA"/>
</dbReference>
<organism evidence="1 2">
    <name type="scientific">Falsihalocynthiibacter arcticus</name>
    <dbReference type="NCBI Taxonomy" id="1579316"/>
    <lineage>
        <taxon>Bacteria</taxon>
        <taxon>Pseudomonadati</taxon>
        <taxon>Pseudomonadota</taxon>
        <taxon>Alphaproteobacteria</taxon>
        <taxon>Rhodobacterales</taxon>
        <taxon>Roseobacteraceae</taxon>
        <taxon>Falsihalocynthiibacter</taxon>
    </lineage>
</organism>
<dbReference type="KEGG" id="hat:RC74_18610"/>
<sequence length="78" mass="8677">MGTKLCPPVSKGVRDRASRVLSLLNLCLAIRLEYIMTIENLGMGINLSSRGQISNKKMMMPHHGRFQSDFKSAGVDQK</sequence>
<reference evidence="1 2" key="1">
    <citation type="submission" date="2016-02" db="EMBL/GenBank/DDBJ databases">
        <title>Complete genome sequence of Halocynthiibacter arcticus PAMC 20958t from arctic marine sediment.</title>
        <authorList>
            <person name="Lee Y.M."/>
            <person name="Baek K."/>
            <person name="Lee H.K."/>
            <person name="Shin S.C."/>
        </authorList>
    </citation>
    <scope>NUCLEOTIDE SEQUENCE [LARGE SCALE GENOMIC DNA]</scope>
    <source>
        <strain evidence="1">PAMC 20958</strain>
    </source>
</reference>
<dbReference type="AlphaFoldDB" id="A0A126V5L1"/>
<name>A0A126V5L1_9RHOB</name>
<dbReference type="Proteomes" id="UP000070371">
    <property type="component" value="Chromosome"/>
</dbReference>